<dbReference type="InterPro" id="IPR011050">
    <property type="entry name" value="Pectin_lyase_fold/virulence"/>
</dbReference>
<dbReference type="SMART" id="SM00710">
    <property type="entry name" value="PbH1"/>
    <property type="match status" value="5"/>
</dbReference>
<dbReference type="SMART" id="SM01225">
    <property type="entry name" value="G8"/>
    <property type="match status" value="1"/>
</dbReference>
<evidence type="ECO:0000256" key="1">
    <source>
        <dbReference type="ARBA" id="ARBA00004167"/>
    </source>
</evidence>
<accession>A7NN78</accession>
<dbReference type="Gene3D" id="2.160.20.10">
    <property type="entry name" value="Single-stranded right-handed beta-helix, Pectin lyase-like"/>
    <property type="match status" value="1"/>
</dbReference>
<dbReference type="GO" id="GO:0005886">
    <property type="term" value="C:plasma membrane"/>
    <property type="evidence" value="ECO:0007669"/>
    <property type="project" value="UniProtKB-SubCell"/>
</dbReference>
<evidence type="ECO:0000259" key="10">
    <source>
        <dbReference type="PROSITE" id="PS51484"/>
    </source>
</evidence>
<keyword evidence="12" id="KW-1185">Reference proteome</keyword>
<sequence>MHRTPPLFVSVYALLICALFATNWSLAASPSEHRPSVSMTFVSGDTPVRLDAQVEPDATVVWRNNDTRPHRLRSVDGSWTSPVIAPGDVQRQWFAQPGRYPFVCDFDQDMRGELTVQSGAYRVFLPLVARGMPAGPSGERWSNPATWGGRLPQAGEAVRIPPGKTVLLDVSPPPLRSLTIEGSLVFDNRDLDLSAGWIMLHGNGRLRIGDPAAPFRHRATITLTAPDPDEDVMGMGTRGILLMGGTFEAYGLAPVPVWTTLADHADAGATRLTLRDAVNWQAGDQIVVAPTDFYGVAETEQLTVQTADGPQVDLSTPLRQERWGRLQYVSAAGMILTPTTDITPLALDERAEVGNLSRQIVIQGADDARWRNERFGAHIMVMNHAVLRLDGVELRRMGQGGRLGRYPIHFHLLSYAPNGALIGDATAQTVTNSSIWNSANRCIVIHGTNGVTVRNNICYDIAGHAIFLEDAVERRNLIEHNLVLKVRQPPQPLLPSDRIMFRRGPSGFWLTNPDNTVRGNVAADAAGNGFWLAFPEKPLGDNQNVPIRPINTLLGIFSHNVAHSNNRPGINIDFAPIDNAGNTAETKYIPTIDGGPFRYENRIRFTLSDITTYKNNDNGLWNRVSWPNYVRFVSADNAGMFFAGAGDDGRIIDSLIIGTSLNNRNPSPTSFSGDQPNTAIASYHSTFDIYNNVVVNFPLSPRNDRASGAFATNDYYTRPVDRGLVRNPNNRLINSHPGRRVISPNLNTPVGNAALAGALWDPYGYWGPAGNYWVYDVPFLTAGRPCAPVAPAGQNGQSCVGPYYGVAGFRIDGGDPFKPRMPLTVTRLDDALQPMAQWIVEEGSGSGRNTFGIMPWMRHFAAVPGGRYLIEFRDAANSLPPPSHEVKLELTNMHSPADQVILAVPFSGSVTARAYLTTRQSYEYAAPGSPDRRDLTPVSSMAALLATDNSMWQDTVNQRVWVHVRGGVPWSGGEPTNPLSDAALYRDTILRIVR</sequence>
<dbReference type="eggNOG" id="COG3794">
    <property type="taxonomic scope" value="Bacteria"/>
</dbReference>
<reference evidence="11 12" key="1">
    <citation type="submission" date="2007-08" db="EMBL/GenBank/DDBJ databases">
        <title>Complete sequence of Roseiflexus castenholzii DSM 13941.</title>
        <authorList>
            <consortium name="US DOE Joint Genome Institute"/>
            <person name="Copeland A."/>
            <person name="Lucas S."/>
            <person name="Lapidus A."/>
            <person name="Barry K."/>
            <person name="Glavina del Rio T."/>
            <person name="Dalin E."/>
            <person name="Tice H."/>
            <person name="Pitluck S."/>
            <person name="Thompson L.S."/>
            <person name="Brettin T."/>
            <person name="Bruce D."/>
            <person name="Detter J.C."/>
            <person name="Han C."/>
            <person name="Tapia R."/>
            <person name="Schmutz J."/>
            <person name="Larimer F."/>
            <person name="Land M."/>
            <person name="Hauser L."/>
            <person name="Kyrpides N."/>
            <person name="Mikhailova N."/>
            <person name="Bryant D.A."/>
            <person name="Hanada S."/>
            <person name="Tsukatani Y."/>
            <person name="Richardson P."/>
        </authorList>
    </citation>
    <scope>NUCLEOTIDE SEQUENCE [LARGE SCALE GENOMIC DNA]</scope>
    <source>
        <strain evidence="12">DSM 13941 / HLO8</strain>
    </source>
</reference>
<dbReference type="HOGENOM" id="CLU_303204_0_0_0"/>
<dbReference type="AlphaFoldDB" id="A7NN78"/>
<dbReference type="STRING" id="383372.Rcas_2950"/>
<dbReference type="PANTHER" id="PTHR46769">
    <property type="entry name" value="POLYCYSTIC KIDNEY AND HEPATIC DISEASE 1 (AUTOSOMAL RECESSIVE)-LIKE 1"/>
    <property type="match status" value="1"/>
</dbReference>
<dbReference type="InterPro" id="IPR008972">
    <property type="entry name" value="Cupredoxin"/>
</dbReference>
<evidence type="ECO:0000256" key="4">
    <source>
        <dbReference type="ARBA" id="ARBA00022692"/>
    </source>
</evidence>
<keyword evidence="5 9" id="KW-0732">Signal</keyword>
<evidence type="ECO:0000256" key="3">
    <source>
        <dbReference type="ARBA" id="ARBA00022475"/>
    </source>
</evidence>
<dbReference type="Pfam" id="PF10162">
    <property type="entry name" value="G8"/>
    <property type="match status" value="1"/>
</dbReference>
<dbReference type="PROSITE" id="PS51484">
    <property type="entry name" value="G8"/>
    <property type="match status" value="1"/>
</dbReference>
<keyword evidence="3" id="KW-1003">Cell membrane</keyword>
<dbReference type="PANTHER" id="PTHR46769:SF2">
    <property type="entry name" value="FIBROCYSTIN-L ISOFORM 2 PRECURSOR-RELATED"/>
    <property type="match status" value="1"/>
</dbReference>
<dbReference type="Pfam" id="PF24606">
    <property type="entry name" value="CEMIP_beta-hel"/>
    <property type="match status" value="1"/>
</dbReference>
<dbReference type="Proteomes" id="UP000000263">
    <property type="component" value="Chromosome"/>
</dbReference>
<dbReference type="InterPro" id="IPR052387">
    <property type="entry name" value="Fibrocystin"/>
</dbReference>
<dbReference type="SUPFAM" id="SSF51126">
    <property type="entry name" value="Pectin lyase-like"/>
    <property type="match status" value="1"/>
</dbReference>
<dbReference type="EMBL" id="CP000804">
    <property type="protein sequence ID" value="ABU59011.1"/>
    <property type="molecule type" value="Genomic_DNA"/>
</dbReference>
<dbReference type="SUPFAM" id="SSF49503">
    <property type="entry name" value="Cupredoxins"/>
    <property type="match status" value="1"/>
</dbReference>
<organism evidence="11 12">
    <name type="scientific">Roseiflexus castenholzii (strain DSM 13941 / HLO8)</name>
    <dbReference type="NCBI Taxonomy" id="383372"/>
    <lineage>
        <taxon>Bacteria</taxon>
        <taxon>Bacillati</taxon>
        <taxon>Chloroflexota</taxon>
        <taxon>Chloroflexia</taxon>
        <taxon>Chloroflexales</taxon>
        <taxon>Roseiflexineae</taxon>
        <taxon>Roseiflexaceae</taxon>
        <taxon>Roseiflexus</taxon>
    </lineage>
</organism>
<keyword evidence="6" id="KW-1133">Transmembrane helix</keyword>
<dbReference type="KEGG" id="rca:Rcas_2950"/>
<keyword evidence="7" id="KW-0472">Membrane</keyword>
<feature type="signal peptide" evidence="9">
    <location>
        <begin position="1"/>
        <end position="27"/>
    </location>
</feature>
<feature type="domain" description="G8" evidence="10">
    <location>
        <begin position="145"/>
        <end position="263"/>
    </location>
</feature>
<gene>
    <name evidence="11" type="ordered locus">Rcas_2950</name>
</gene>
<comment type="subcellular location">
    <subcellularLocation>
        <location evidence="2">Cell membrane</location>
    </subcellularLocation>
    <subcellularLocation>
        <location evidence="1">Membrane</location>
        <topology evidence="1">Single-pass membrane protein</topology>
    </subcellularLocation>
</comment>
<proteinExistence type="predicted"/>
<dbReference type="InterPro" id="IPR012334">
    <property type="entry name" value="Pectin_lyas_fold"/>
</dbReference>
<evidence type="ECO:0000256" key="8">
    <source>
        <dbReference type="ARBA" id="ARBA00023180"/>
    </source>
</evidence>
<evidence type="ECO:0000313" key="11">
    <source>
        <dbReference type="EMBL" id="ABU59011.1"/>
    </source>
</evidence>
<name>A7NN78_ROSCS</name>
<feature type="chain" id="PRO_5002711064" description="G8 domain-containing protein" evidence="9">
    <location>
        <begin position="28"/>
        <end position="994"/>
    </location>
</feature>
<evidence type="ECO:0000256" key="7">
    <source>
        <dbReference type="ARBA" id="ARBA00023136"/>
    </source>
</evidence>
<evidence type="ECO:0000313" key="12">
    <source>
        <dbReference type="Proteomes" id="UP000000263"/>
    </source>
</evidence>
<dbReference type="InterPro" id="IPR055401">
    <property type="entry name" value="CEMIP_beta-hel_dom"/>
</dbReference>
<evidence type="ECO:0000256" key="9">
    <source>
        <dbReference type="SAM" id="SignalP"/>
    </source>
</evidence>
<protein>
    <recommendedName>
        <fullName evidence="10">G8 domain-containing protein</fullName>
    </recommendedName>
</protein>
<keyword evidence="8" id="KW-0325">Glycoprotein</keyword>
<dbReference type="InterPro" id="IPR006626">
    <property type="entry name" value="PbH1"/>
</dbReference>
<dbReference type="InterPro" id="IPR019316">
    <property type="entry name" value="G8_domain"/>
</dbReference>
<evidence type="ECO:0000256" key="2">
    <source>
        <dbReference type="ARBA" id="ARBA00004236"/>
    </source>
</evidence>
<dbReference type="InterPro" id="IPR028096">
    <property type="entry name" value="EfeO_Cupredoxin"/>
</dbReference>
<dbReference type="Pfam" id="PF13473">
    <property type="entry name" value="Cupredoxin_1"/>
    <property type="match status" value="1"/>
</dbReference>
<keyword evidence="4" id="KW-0812">Transmembrane</keyword>
<evidence type="ECO:0000256" key="6">
    <source>
        <dbReference type="ARBA" id="ARBA00022989"/>
    </source>
</evidence>
<dbReference type="Gene3D" id="2.60.40.420">
    <property type="entry name" value="Cupredoxins - blue copper proteins"/>
    <property type="match status" value="1"/>
</dbReference>
<dbReference type="OrthoDB" id="9815414at2"/>
<evidence type="ECO:0000256" key="5">
    <source>
        <dbReference type="ARBA" id="ARBA00022729"/>
    </source>
</evidence>
<dbReference type="RefSeq" id="WP_012121435.1">
    <property type="nucleotide sequence ID" value="NC_009767.1"/>
</dbReference>